<proteinExistence type="predicted"/>
<dbReference type="AlphaFoldDB" id="A0A9Q0X677"/>
<feature type="compositionally biased region" description="Basic and acidic residues" evidence="1">
    <location>
        <begin position="39"/>
        <end position="51"/>
    </location>
</feature>
<accession>A0A9Q0X677</accession>
<dbReference type="EMBL" id="JAPFRF010000024">
    <property type="protein sequence ID" value="KAJ7303199.1"/>
    <property type="molecule type" value="Genomic_DNA"/>
</dbReference>
<reference evidence="2" key="1">
    <citation type="journal article" date="2023" name="DNA Res.">
        <title>Chromosome-level genome assembly of Phrynocephalus forsythii using third-generation DNA sequencing and Hi-C analysis.</title>
        <authorList>
            <person name="Qi Y."/>
            <person name="Zhao W."/>
            <person name="Zhao Y."/>
            <person name="Niu C."/>
            <person name="Cao S."/>
            <person name="Zhang Y."/>
        </authorList>
    </citation>
    <scope>NUCLEOTIDE SEQUENCE</scope>
    <source>
        <tissue evidence="2">Muscle</tissue>
    </source>
</reference>
<keyword evidence="3" id="KW-1185">Reference proteome</keyword>
<dbReference type="Proteomes" id="UP001142489">
    <property type="component" value="Unassembled WGS sequence"/>
</dbReference>
<feature type="region of interest" description="Disordered" evidence="1">
    <location>
        <begin position="92"/>
        <end position="116"/>
    </location>
</feature>
<organism evidence="2 3">
    <name type="scientific">Phrynocephalus forsythii</name>
    <dbReference type="NCBI Taxonomy" id="171643"/>
    <lineage>
        <taxon>Eukaryota</taxon>
        <taxon>Metazoa</taxon>
        <taxon>Chordata</taxon>
        <taxon>Craniata</taxon>
        <taxon>Vertebrata</taxon>
        <taxon>Euteleostomi</taxon>
        <taxon>Lepidosauria</taxon>
        <taxon>Squamata</taxon>
        <taxon>Bifurcata</taxon>
        <taxon>Unidentata</taxon>
        <taxon>Episquamata</taxon>
        <taxon>Toxicofera</taxon>
        <taxon>Iguania</taxon>
        <taxon>Acrodonta</taxon>
        <taxon>Agamidae</taxon>
        <taxon>Agaminae</taxon>
        <taxon>Phrynocephalus</taxon>
    </lineage>
</organism>
<evidence type="ECO:0000313" key="3">
    <source>
        <dbReference type="Proteomes" id="UP001142489"/>
    </source>
</evidence>
<sequence length="116" mass="12794">MILLPTRQYYVEDKKMESAGFLCPKREEVSNPPAGLQSKCREREKDSKGTKPDSPQRVSKQGDDRGVTIQAGARMMPVTTRPSLSALLCEGSAAAHESENAGGEHLRFSDPRFASW</sequence>
<feature type="non-terminal residue" evidence="2">
    <location>
        <position position="1"/>
    </location>
</feature>
<feature type="compositionally biased region" description="Basic and acidic residues" evidence="1">
    <location>
        <begin position="96"/>
        <end position="110"/>
    </location>
</feature>
<feature type="region of interest" description="Disordered" evidence="1">
    <location>
        <begin position="24"/>
        <end position="77"/>
    </location>
</feature>
<comment type="caution">
    <text evidence="2">The sequence shown here is derived from an EMBL/GenBank/DDBJ whole genome shotgun (WGS) entry which is preliminary data.</text>
</comment>
<evidence type="ECO:0000256" key="1">
    <source>
        <dbReference type="SAM" id="MobiDB-lite"/>
    </source>
</evidence>
<gene>
    <name evidence="2" type="ORF">JRQ81_012134</name>
</gene>
<evidence type="ECO:0000313" key="2">
    <source>
        <dbReference type="EMBL" id="KAJ7303199.1"/>
    </source>
</evidence>
<name>A0A9Q0X677_9SAUR</name>
<protein>
    <submittedName>
        <fullName evidence="2">Uncharacterized protein</fullName>
    </submittedName>
</protein>